<evidence type="ECO:0000313" key="2">
    <source>
        <dbReference type="Proteomes" id="UP000886520"/>
    </source>
</evidence>
<proteinExistence type="predicted"/>
<protein>
    <submittedName>
        <fullName evidence="1">Uncharacterized protein</fullName>
    </submittedName>
</protein>
<keyword evidence="2" id="KW-1185">Reference proteome</keyword>
<dbReference type="Proteomes" id="UP000886520">
    <property type="component" value="Chromosome 18"/>
</dbReference>
<gene>
    <name evidence="1" type="ORF">GOP47_0018460</name>
</gene>
<reference evidence="1" key="1">
    <citation type="submission" date="2021-01" db="EMBL/GenBank/DDBJ databases">
        <title>Adiantum capillus-veneris genome.</title>
        <authorList>
            <person name="Fang Y."/>
            <person name="Liao Q."/>
        </authorList>
    </citation>
    <scope>NUCLEOTIDE SEQUENCE</scope>
    <source>
        <strain evidence="1">H3</strain>
        <tissue evidence="1">Leaf</tissue>
    </source>
</reference>
<organism evidence="1 2">
    <name type="scientific">Adiantum capillus-veneris</name>
    <name type="common">Maidenhair fern</name>
    <dbReference type="NCBI Taxonomy" id="13818"/>
    <lineage>
        <taxon>Eukaryota</taxon>
        <taxon>Viridiplantae</taxon>
        <taxon>Streptophyta</taxon>
        <taxon>Embryophyta</taxon>
        <taxon>Tracheophyta</taxon>
        <taxon>Polypodiopsida</taxon>
        <taxon>Polypodiidae</taxon>
        <taxon>Polypodiales</taxon>
        <taxon>Pteridineae</taxon>
        <taxon>Pteridaceae</taxon>
        <taxon>Vittarioideae</taxon>
        <taxon>Adiantum</taxon>
    </lineage>
</organism>
<evidence type="ECO:0000313" key="1">
    <source>
        <dbReference type="EMBL" id="KAI5065836.1"/>
    </source>
</evidence>
<accession>A0A9D4UEQ1</accession>
<dbReference type="AlphaFoldDB" id="A0A9D4UEQ1"/>
<comment type="caution">
    <text evidence="1">The sequence shown here is derived from an EMBL/GenBank/DDBJ whole genome shotgun (WGS) entry which is preliminary data.</text>
</comment>
<dbReference type="EMBL" id="JABFUD020000018">
    <property type="protein sequence ID" value="KAI5065836.1"/>
    <property type="molecule type" value="Genomic_DNA"/>
</dbReference>
<sequence>MIGSGALLSLRQALNSSGGARCLAAVDPAKSEQIGEFGASQHVQLPLQLQWNLERMDLCKESSRAL</sequence>
<name>A0A9D4UEQ1_ADICA</name>